<protein>
    <submittedName>
        <fullName evidence="2">Uncharacterized protein</fullName>
    </submittedName>
</protein>
<dbReference type="InterPro" id="IPR036742">
    <property type="entry name" value="ATP_synth_F1_esu_sf_mt"/>
</dbReference>
<reference evidence="2 3" key="1">
    <citation type="submission" date="2016-08" db="EMBL/GenBank/DDBJ databases">
        <title>Genomes of anaerobic fungi encode conserved fungal cellulosomes for biomass hydrolysis.</title>
        <authorList>
            <consortium name="DOE Joint Genome Institute"/>
            <person name="Haitjema C.H."/>
            <person name="Gilmore S.P."/>
            <person name="Henske J.K."/>
            <person name="Solomon K.V."/>
            <person name="De Groot R."/>
            <person name="Kuo A."/>
            <person name="Mondo S.J."/>
            <person name="Salamov A.A."/>
            <person name="Labutti K."/>
            <person name="Zhao Z."/>
            <person name="Chiniquy J."/>
            <person name="Barry K."/>
            <person name="Brewer H.M."/>
            <person name="Purvine S.O."/>
            <person name="Wright A.T."/>
            <person name="Boxma B."/>
            <person name="Van Alen T."/>
            <person name="Hackstein J.H."/>
            <person name="Baker S.E."/>
            <person name="Grigoriev I.V."/>
            <person name="O'Malley M.A."/>
        </authorList>
    </citation>
    <scope>NUCLEOTIDE SEQUENCE [LARGE SCALE GENOMIC DNA]</scope>
    <source>
        <strain evidence="3">finn</strain>
    </source>
</reference>
<dbReference type="Gene3D" id="1.10.1620.20">
    <property type="entry name" value="ATP synthase, F1 complex, epsilon subunit superfamily, mitochondrial"/>
    <property type="match status" value="1"/>
</dbReference>
<comment type="caution">
    <text evidence="2">The sequence shown here is derived from an EMBL/GenBank/DDBJ whole genome shotgun (WGS) entry which is preliminary data.</text>
</comment>
<dbReference type="Pfam" id="PF04627">
    <property type="entry name" value="ATP-synt_Eps"/>
    <property type="match status" value="1"/>
</dbReference>
<evidence type="ECO:0000313" key="3">
    <source>
        <dbReference type="Proteomes" id="UP000193719"/>
    </source>
</evidence>
<dbReference type="InterPro" id="IPR006721">
    <property type="entry name" value="ATP_synth_F1_esu_mt"/>
</dbReference>
<dbReference type="GO" id="GO:0045259">
    <property type="term" value="C:proton-transporting ATP synthase complex"/>
    <property type="evidence" value="ECO:0007669"/>
    <property type="project" value="InterPro"/>
</dbReference>
<feature type="non-terminal residue" evidence="2">
    <location>
        <position position="74"/>
    </location>
</feature>
<dbReference type="OrthoDB" id="269124at2759"/>
<dbReference type="EMBL" id="MCFH01000005">
    <property type="protein sequence ID" value="ORX57806.1"/>
    <property type="molecule type" value="Genomic_DNA"/>
</dbReference>
<dbReference type="GO" id="GO:0005743">
    <property type="term" value="C:mitochondrial inner membrane"/>
    <property type="evidence" value="ECO:0007669"/>
    <property type="project" value="InterPro"/>
</dbReference>
<reference evidence="2 3" key="2">
    <citation type="submission" date="2016-08" db="EMBL/GenBank/DDBJ databases">
        <title>Pervasive Adenine N6-methylation of Active Genes in Fungi.</title>
        <authorList>
            <consortium name="DOE Joint Genome Institute"/>
            <person name="Mondo S.J."/>
            <person name="Dannebaum R.O."/>
            <person name="Kuo R.C."/>
            <person name="Labutti K."/>
            <person name="Haridas S."/>
            <person name="Kuo A."/>
            <person name="Salamov A."/>
            <person name="Ahrendt S.R."/>
            <person name="Lipzen A."/>
            <person name="Sullivan W."/>
            <person name="Andreopoulos W.B."/>
            <person name="Clum A."/>
            <person name="Lindquist E."/>
            <person name="Daum C."/>
            <person name="Ramamoorthy G.K."/>
            <person name="Gryganskyi A."/>
            <person name="Culley D."/>
            <person name="Magnuson J.K."/>
            <person name="James T.Y."/>
            <person name="O'Malley M.A."/>
            <person name="Stajich J.E."/>
            <person name="Spatafora J.W."/>
            <person name="Visel A."/>
            <person name="Grigoriev I.V."/>
        </authorList>
    </citation>
    <scope>NUCLEOTIDE SEQUENCE [LARGE SCALE GENOMIC DNA]</scope>
    <source>
        <strain evidence="3">finn</strain>
    </source>
</reference>
<proteinExistence type="inferred from homology"/>
<dbReference type="Proteomes" id="UP000193719">
    <property type="component" value="Unassembled WGS sequence"/>
</dbReference>
<evidence type="ECO:0000313" key="2">
    <source>
        <dbReference type="EMBL" id="ORX57806.1"/>
    </source>
</evidence>
<dbReference type="AlphaFoldDB" id="A0A1Y1VL30"/>
<gene>
    <name evidence="2" type="ORF">BCR36DRAFT_580374</name>
</gene>
<organism evidence="2 3">
    <name type="scientific">Piromyces finnis</name>
    <dbReference type="NCBI Taxonomy" id="1754191"/>
    <lineage>
        <taxon>Eukaryota</taxon>
        <taxon>Fungi</taxon>
        <taxon>Fungi incertae sedis</taxon>
        <taxon>Chytridiomycota</taxon>
        <taxon>Chytridiomycota incertae sedis</taxon>
        <taxon>Neocallimastigomycetes</taxon>
        <taxon>Neocallimastigales</taxon>
        <taxon>Neocallimastigaceae</taxon>
        <taxon>Piromyces</taxon>
    </lineage>
</organism>
<name>A0A1Y1VL30_9FUNG</name>
<comment type="similarity">
    <text evidence="1">Belongs to the eukaryotic ATPase epsilon family.</text>
</comment>
<dbReference type="SUPFAM" id="SSF48690">
    <property type="entry name" value="Epsilon subunit of mitochondrial F1F0-ATP synthase"/>
    <property type="match status" value="1"/>
</dbReference>
<sequence length="74" mass="8222">MPLPTKILLEKATIPFWKAAGVSYLEVLSISTRALQNSLKDEHLKFFLNKEDGINIHRNNLNNGLPDSSSNSGN</sequence>
<keyword evidence="3" id="KW-1185">Reference proteome</keyword>
<accession>A0A1Y1VL30</accession>
<evidence type="ECO:0000256" key="1">
    <source>
        <dbReference type="ARBA" id="ARBA00009502"/>
    </source>
</evidence>
<dbReference type="GO" id="GO:0046933">
    <property type="term" value="F:proton-transporting ATP synthase activity, rotational mechanism"/>
    <property type="evidence" value="ECO:0007669"/>
    <property type="project" value="InterPro"/>
</dbReference>